<feature type="transmembrane region" description="Helical" evidence="1">
    <location>
        <begin position="12"/>
        <end position="35"/>
    </location>
</feature>
<protein>
    <submittedName>
        <fullName evidence="2">Uncharacterized protein</fullName>
    </submittedName>
</protein>
<dbReference type="Proteomes" id="UP000011532">
    <property type="component" value="Unassembled WGS sequence"/>
</dbReference>
<dbReference type="EMBL" id="AOHU01000007">
    <property type="protein sequence ID" value="ELY39496.1"/>
    <property type="molecule type" value="Genomic_DNA"/>
</dbReference>
<reference evidence="2 3" key="2">
    <citation type="journal article" date="2014" name="PLoS Genet.">
        <title>Phylogenetically driven sequencing of extremely halophilic archaea reveals strategies for static and dynamic osmo-response.</title>
        <authorList>
            <person name="Becker E.A."/>
            <person name="Seitzer P.M."/>
            <person name="Tritt A."/>
            <person name="Larsen D."/>
            <person name="Krusor M."/>
            <person name="Yao A.I."/>
            <person name="Wu D."/>
            <person name="Madern D."/>
            <person name="Eisen J.A."/>
            <person name="Darling A.E."/>
            <person name="Facciotti M.T."/>
        </authorList>
    </citation>
    <scope>NUCLEOTIDE SEQUENCE [LARGE SCALE GENOMIC DNA]</scope>
    <source>
        <strain evidence="3">ATCC 29605 / DSM 3757 / JCM 8879 / NBRC 14742 / NCIMB 2012 / VKM B-1768 / DS2</strain>
    </source>
</reference>
<reference evidence="3" key="1">
    <citation type="submission" date="2012-11" db="EMBL/GenBank/DDBJ databases">
        <authorList>
            <person name="Becker E.A."/>
            <person name="Seitzer P."/>
            <person name="Tritt A."/>
            <person name="Larsen D."/>
            <person name="Yao A."/>
            <person name="Wu D."/>
            <person name="Darling A."/>
            <person name="Eisen J.A."/>
            <person name="Facciotti M.T."/>
        </authorList>
    </citation>
    <scope>NUCLEOTIDE SEQUENCE [LARGE SCALE GENOMIC DNA]</scope>
    <source>
        <strain evidence="3">ATCC 29605 / DSM 3757 / JCM 8879 / NBRC 14742 / NCIMB 2012 / VKM B-1768 / DS2</strain>
    </source>
</reference>
<evidence type="ECO:0000256" key="1">
    <source>
        <dbReference type="SAM" id="Phobius"/>
    </source>
</evidence>
<keyword evidence="1" id="KW-0812">Transmembrane</keyword>
<evidence type="ECO:0000313" key="3">
    <source>
        <dbReference type="Proteomes" id="UP000011532"/>
    </source>
</evidence>
<accession>A0A384LAP2</accession>
<evidence type="ECO:0000313" key="2">
    <source>
        <dbReference type="EMBL" id="ELY39496.1"/>
    </source>
</evidence>
<gene>
    <name evidence="2" type="ORF">C498_00020</name>
</gene>
<keyword evidence="1" id="KW-1133">Transmembrane helix</keyword>
<name>A0A384LAP2_HALVD</name>
<keyword evidence="1" id="KW-0472">Membrane</keyword>
<sequence>MLDYLPHVGDIALSSDTGTMALELMIVGVVFIVLFKN</sequence>
<proteinExistence type="predicted"/>
<dbReference type="AlphaFoldDB" id="A0A384LAP2"/>
<comment type="caution">
    <text evidence="2">The sequence shown here is derived from an EMBL/GenBank/DDBJ whole genome shotgun (WGS) entry which is preliminary data.</text>
</comment>
<organism evidence="2 3">
    <name type="scientific">Haloferax volcanii (strain ATCC 29605 / DSM 3757 / JCM 8879 / NBRC 14742 / NCIMB 2012 / VKM B-1768 / DS2)</name>
    <name type="common">Halobacterium volcanii</name>
    <dbReference type="NCBI Taxonomy" id="309800"/>
    <lineage>
        <taxon>Archaea</taxon>
        <taxon>Methanobacteriati</taxon>
        <taxon>Methanobacteriota</taxon>
        <taxon>Stenosarchaea group</taxon>
        <taxon>Halobacteria</taxon>
        <taxon>Halobacteriales</taxon>
        <taxon>Haloferacaceae</taxon>
        <taxon>Haloferax</taxon>
    </lineage>
</organism>